<dbReference type="InterPro" id="IPR012349">
    <property type="entry name" value="Split_barrel_FMN-bd"/>
</dbReference>
<reference evidence="2 3" key="1">
    <citation type="submission" date="2019-12" db="EMBL/GenBank/DDBJ databases">
        <title>Nocardia sp. nov. ET3-3 isolated from soil.</title>
        <authorList>
            <person name="Kanchanasin P."/>
            <person name="Tanasupawat S."/>
            <person name="Yuki M."/>
            <person name="Kudo T."/>
        </authorList>
    </citation>
    <scope>NUCLEOTIDE SEQUENCE [LARGE SCALE GENOMIC DNA]</scope>
    <source>
        <strain evidence="2 3">ET3-3</strain>
    </source>
</reference>
<keyword evidence="3" id="KW-1185">Reference proteome</keyword>
<dbReference type="InterPro" id="IPR011576">
    <property type="entry name" value="Pyridox_Oxase_N"/>
</dbReference>
<dbReference type="Gene3D" id="2.30.110.10">
    <property type="entry name" value="Electron Transport, Fmn-binding Protein, Chain A"/>
    <property type="match status" value="1"/>
</dbReference>
<feature type="domain" description="Pyridoxamine 5'-phosphate oxidase N-terminal" evidence="1">
    <location>
        <begin position="176"/>
        <end position="271"/>
    </location>
</feature>
<sequence length="306" mass="32796">MNAVSESRSAAGGVAYHPGELAVQRRMGQDHIAQRVGRMIRADIPGAAAEFLAEQPMIVVAAADDAGRIWASQLVGPPGFVHASGARAIEVEAVPVAGDPLAESLRGTRHVGMIALQPQLRRRMRVNGVIAPAAHGLHIETEQVYSNCPKYISRRGVEEWVTDETPVVRRASELNAAQQQLISGADAFFVASADADGNADASHRGGNPGFLQVLSPTELRWPDYRGNSMFMTLGNIAADPHCGLLIPDWRTGVTLQLTGTAEITWDETTFTAGSQCSIDFTLTEVVEISGATPLRWSEPELFPANP</sequence>
<accession>A0A7K1URB5</accession>
<dbReference type="PANTHER" id="PTHR42815">
    <property type="entry name" value="FAD-BINDING, PUTATIVE (AFU_ORTHOLOGUE AFUA_6G07600)-RELATED"/>
    <property type="match status" value="1"/>
</dbReference>
<dbReference type="AlphaFoldDB" id="A0A7K1URB5"/>
<evidence type="ECO:0000259" key="1">
    <source>
        <dbReference type="Pfam" id="PF01243"/>
    </source>
</evidence>
<protein>
    <submittedName>
        <fullName evidence="2">Pyridoxamine 5'-phosphate oxidase family protein</fullName>
    </submittedName>
</protein>
<organism evidence="2 3">
    <name type="scientific">Nocardia terrae</name>
    <dbReference type="NCBI Taxonomy" id="2675851"/>
    <lineage>
        <taxon>Bacteria</taxon>
        <taxon>Bacillati</taxon>
        <taxon>Actinomycetota</taxon>
        <taxon>Actinomycetes</taxon>
        <taxon>Mycobacteriales</taxon>
        <taxon>Nocardiaceae</taxon>
        <taxon>Nocardia</taxon>
    </lineage>
</organism>
<proteinExistence type="predicted"/>
<name>A0A7K1URB5_9NOCA</name>
<dbReference type="Proteomes" id="UP000466794">
    <property type="component" value="Unassembled WGS sequence"/>
</dbReference>
<dbReference type="RefSeq" id="WP_157355687.1">
    <property type="nucleotide sequence ID" value="NZ_WRPP01000001.1"/>
</dbReference>
<dbReference type="PANTHER" id="PTHR42815:SF2">
    <property type="entry name" value="FAD-BINDING, PUTATIVE (AFU_ORTHOLOGUE AFUA_6G07600)-RELATED"/>
    <property type="match status" value="1"/>
</dbReference>
<gene>
    <name evidence="2" type="ORF">GPX89_06495</name>
</gene>
<evidence type="ECO:0000313" key="3">
    <source>
        <dbReference type="Proteomes" id="UP000466794"/>
    </source>
</evidence>
<evidence type="ECO:0000313" key="2">
    <source>
        <dbReference type="EMBL" id="MVU76893.1"/>
    </source>
</evidence>
<dbReference type="Pfam" id="PF01243">
    <property type="entry name" value="PNPOx_N"/>
    <property type="match status" value="1"/>
</dbReference>
<comment type="caution">
    <text evidence="2">The sequence shown here is derived from an EMBL/GenBank/DDBJ whole genome shotgun (WGS) entry which is preliminary data.</text>
</comment>
<dbReference type="SUPFAM" id="SSF50475">
    <property type="entry name" value="FMN-binding split barrel"/>
    <property type="match status" value="1"/>
</dbReference>
<dbReference type="EMBL" id="WRPP01000001">
    <property type="protein sequence ID" value="MVU76893.1"/>
    <property type="molecule type" value="Genomic_DNA"/>
</dbReference>